<evidence type="ECO:0000256" key="1">
    <source>
        <dbReference type="SAM" id="MobiDB-lite"/>
    </source>
</evidence>
<dbReference type="GO" id="GO:0010073">
    <property type="term" value="P:meristem maintenance"/>
    <property type="evidence" value="ECO:0007669"/>
    <property type="project" value="InterPro"/>
</dbReference>
<reference evidence="2 3" key="1">
    <citation type="journal article" date="2023" name="G3 (Bethesda)">
        <title>A chromosome-length genome assembly and annotation of blackberry (Rubus argutus, cv. 'Hillquist').</title>
        <authorList>
            <person name="Bruna T."/>
            <person name="Aryal R."/>
            <person name="Dudchenko O."/>
            <person name="Sargent D.J."/>
            <person name="Mead D."/>
            <person name="Buti M."/>
            <person name="Cavallini A."/>
            <person name="Hytonen T."/>
            <person name="Andres J."/>
            <person name="Pham M."/>
            <person name="Weisz D."/>
            <person name="Mascagni F."/>
            <person name="Usai G."/>
            <person name="Natali L."/>
            <person name="Bassil N."/>
            <person name="Fernandez G.E."/>
            <person name="Lomsadze A."/>
            <person name="Armour M."/>
            <person name="Olukolu B."/>
            <person name="Poorten T."/>
            <person name="Britton C."/>
            <person name="Davik J."/>
            <person name="Ashrafi H."/>
            <person name="Aiden E.L."/>
            <person name="Borodovsky M."/>
            <person name="Worthington M."/>
        </authorList>
    </citation>
    <scope>NUCLEOTIDE SEQUENCE [LARGE SCALE GENOMIC DNA]</scope>
    <source>
        <strain evidence="2">PI 553951</strain>
    </source>
</reference>
<dbReference type="AlphaFoldDB" id="A0AAW1WFT0"/>
<evidence type="ECO:0008006" key="4">
    <source>
        <dbReference type="Google" id="ProtNLM"/>
    </source>
</evidence>
<dbReference type="InterPro" id="IPR044824">
    <property type="entry name" value="MAIN-like"/>
</dbReference>
<dbReference type="EMBL" id="JBEDUW010000006">
    <property type="protein sequence ID" value="KAK9922483.1"/>
    <property type="molecule type" value="Genomic_DNA"/>
</dbReference>
<feature type="region of interest" description="Disordered" evidence="1">
    <location>
        <begin position="258"/>
        <end position="303"/>
    </location>
</feature>
<evidence type="ECO:0000313" key="3">
    <source>
        <dbReference type="Proteomes" id="UP001457282"/>
    </source>
</evidence>
<organism evidence="2 3">
    <name type="scientific">Rubus argutus</name>
    <name type="common">Southern blackberry</name>
    <dbReference type="NCBI Taxonomy" id="59490"/>
    <lineage>
        <taxon>Eukaryota</taxon>
        <taxon>Viridiplantae</taxon>
        <taxon>Streptophyta</taxon>
        <taxon>Embryophyta</taxon>
        <taxon>Tracheophyta</taxon>
        <taxon>Spermatophyta</taxon>
        <taxon>Magnoliopsida</taxon>
        <taxon>eudicotyledons</taxon>
        <taxon>Gunneridae</taxon>
        <taxon>Pentapetalae</taxon>
        <taxon>rosids</taxon>
        <taxon>fabids</taxon>
        <taxon>Rosales</taxon>
        <taxon>Rosaceae</taxon>
        <taxon>Rosoideae</taxon>
        <taxon>Rosoideae incertae sedis</taxon>
        <taxon>Rubus</taxon>
    </lineage>
</organism>
<dbReference type="PANTHER" id="PTHR46033">
    <property type="entry name" value="PROTEIN MAIN-LIKE 2"/>
    <property type="match status" value="1"/>
</dbReference>
<proteinExistence type="predicted"/>
<feature type="compositionally biased region" description="Low complexity" evidence="1">
    <location>
        <begin position="268"/>
        <end position="280"/>
    </location>
</feature>
<dbReference type="Proteomes" id="UP001457282">
    <property type="component" value="Unassembled WGS sequence"/>
</dbReference>
<dbReference type="PANTHER" id="PTHR46033:SF65">
    <property type="entry name" value="AMINOTRANSFERASE-LIKE PLANT MOBILE DOMAIN-CONTAINING PROTEIN"/>
    <property type="match status" value="1"/>
</dbReference>
<gene>
    <name evidence="2" type="ORF">M0R45_030945</name>
</gene>
<comment type="caution">
    <text evidence="2">The sequence shown here is derived from an EMBL/GenBank/DDBJ whole genome shotgun (WGS) entry which is preliminary data.</text>
</comment>
<feature type="compositionally biased region" description="Basic residues" evidence="1">
    <location>
        <begin position="290"/>
        <end position="303"/>
    </location>
</feature>
<protein>
    <recommendedName>
        <fullName evidence="4">Aminotransferase-like plant mobile domain-containing protein</fullName>
    </recommendedName>
</protein>
<name>A0AAW1WFT0_RUBAR</name>
<sequence length="303" mass="34515">MLTEVCEVLQEHKVDDSVFFRTEKEWETWESKPTTWPSESADWDTWVWHVERRFEGVWKRLGLYDVIIFSTVGIPCDRYLLAEALCFWSSVTNSLELQFSALSLTIINVAAIVGLSPYGEHPTFSEHEFAICFYRKYPSYIAVNLDRVSSDDEANRSTTFLAWKSAISMRDLFSGAMSTRSLKCGVELYSPTYFSHQLGYYQAVPAPIPESSNRSRIATSRCSAEYEKWWAKYVASQFAQDVEKAKVSTLAGNTWAQEKNKTTKGTKRSNSSTKASTTNSEQAMLNKCANPKRRKVNKVAKGM</sequence>
<keyword evidence="3" id="KW-1185">Reference proteome</keyword>
<evidence type="ECO:0000313" key="2">
    <source>
        <dbReference type="EMBL" id="KAK9922483.1"/>
    </source>
</evidence>
<accession>A0AAW1WFT0</accession>